<reference evidence="1 2" key="1">
    <citation type="submission" date="2024-09" db="EMBL/GenBank/DDBJ databases">
        <title>Chromosome-scale assembly of Riccia fluitans.</title>
        <authorList>
            <person name="Paukszto L."/>
            <person name="Sawicki J."/>
            <person name="Karawczyk K."/>
            <person name="Piernik-Szablinska J."/>
            <person name="Szczecinska M."/>
            <person name="Mazdziarz M."/>
        </authorList>
    </citation>
    <scope>NUCLEOTIDE SEQUENCE [LARGE SCALE GENOMIC DNA]</scope>
    <source>
        <strain evidence="1">Rf_01</strain>
        <tissue evidence="1">Aerial parts of the thallus</tissue>
    </source>
</reference>
<evidence type="ECO:0000313" key="2">
    <source>
        <dbReference type="Proteomes" id="UP001605036"/>
    </source>
</evidence>
<dbReference type="AlphaFoldDB" id="A0ABD1XKE4"/>
<sequence length="82" mass="9223">MTGSATELNDSRRSMACENGLLAADPSDIPRDCHFTPVGEEVRPGRCPAVWLPQKVPSSCAREELFNSPRRIKIQWDLRLRS</sequence>
<dbReference type="EMBL" id="JBHFFA010000008">
    <property type="protein sequence ID" value="KAL2609413.1"/>
    <property type="molecule type" value="Genomic_DNA"/>
</dbReference>
<accession>A0ABD1XKE4</accession>
<gene>
    <name evidence="1" type="ORF">R1flu_027986</name>
</gene>
<organism evidence="1 2">
    <name type="scientific">Riccia fluitans</name>
    <dbReference type="NCBI Taxonomy" id="41844"/>
    <lineage>
        <taxon>Eukaryota</taxon>
        <taxon>Viridiplantae</taxon>
        <taxon>Streptophyta</taxon>
        <taxon>Embryophyta</taxon>
        <taxon>Marchantiophyta</taxon>
        <taxon>Marchantiopsida</taxon>
        <taxon>Marchantiidae</taxon>
        <taxon>Marchantiales</taxon>
        <taxon>Ricciaceae</taxon>
        <taxon>Riccia</taxon>
    </lineage>
</organism>
<dbReference type="Proteomes" id="UP001605036">
    <property type="component" value="Unassembled WGS sequence"/>
</dbReference>
<name>A0ABD1XKE4_9MARC</name>
<evidence type="ECO:0000313" key="1">
    <source>
        <dbReference type="EMBL" id="KAL2609413.1"/>
    </source>
</evidence>
<proteinExistence type="predicted"/>
<comment type="caution">
    <text evidence="1">The sequence shown here is derived from an EMBL/GenBank/DDBJ whole genome shotgun (WGS) entry which is preliminary data.</text>
</comment>
<protein>
    <submittedName>
        <fullName evidence="1">Uncharacterized protein</fullName>
    </submittedName>
</protein>
<keyword evidence="2" id="KW-1185">Reference proteome</keyword>